<dbReference type="SUPFAM" id="SSF52768">
    <property type="entry name" value="Arginase/deacetylase"/>
    <property type="match status" value="1"/>
</dbReference>
<dbReference type="PANTHER" id="PTHR43782">
    <property type="entry name" value="ARGINASE"/>
    <property type="match status" value="1"/>
</dbReference>
<evidence type="ECO:0000256" key="1">
    <source>
        <dbReference type="ARBA" id="ARBA00022723"/>
    </source>
</evidence>
<evidence type="ECO:0000256" key="2">
    <source>
        <dbReference type="ARBA" id="ARBA00022801"/>
    </source>
</evidence>
<evidence type="ECO:0000256" key="4">
    <source>
        <dbReference type="PROSITE-ProRule" id="PRU00742"/>
    </source>
</evidence>
<dbReference type="PANTHER" id="PTHR43782:SF3">
    <property type="entry name" value="ARGINASE"/>
    <property type="match status" value="1"/>
</dbReference>
<evidence type="ECO:0000313" key="5">
    <source>
        <dbReference type="EMBL" id="KIC58305.1"/>
    </source>
</evidence>
<evidence type="ECO:0000313" key="6">
    <source>
        <dbReference type="Proteomes" id="UP000031202"/>
    </source>
</evidence>
<dbReference type="Proteomes" id="UP000031202">
    <property type="component" value="Unassembled WGS sequence"/>
</dbReference>
<dbReference type="InterPro" id="IPR023696">
    <property type="entry name" value="Ureohydrolase_dom_sf"/>
</dbReference>
<keyword evidence="1" id="KW-0479">Metal-binding</keyword>
<evidence type="ECO:0000256" key="3">
    <source>
        <dbReference type="ARBA" id="ARBA00023211"/>
    </source>
</evidence>
<dbReference type="GO" id="GO:0030145">
    <property type="term" value="F:manganese ion binding"/>
    <property type="evidence" value="ECO:0007669"/>
    <property type="project" value="TreeGrafter"/>
</dbReference>
<comment type="caution">
    <text evidence="5">The sequence shown here is derived from an EMBL/GenBank/DDBJ whole genome shotgun (WGS) entry which is preliminary data.</text>
</comment>
<dbReference type="Pfam" id="PF00491">
    <property type="entry name" value="Arginase"/>
    <property type="match status" value="1"/>
</dbReference>
<comment type="similarity">
    <text evidence="4">Belongs to the arginase family.</text>
</comment>
<dbReference type="CDD" id="cd09999">
    <property type="entry name" value="Arginase-like_1"/>
    <property type="match status" value="1"/>
</dbReference>
<dbReference type="InterPro" id="IPR006035">
    <property type="entry name" value="Ureohydrolase"/>
</dbReference>
<dbReference type="RefSeq" id="WP_039414447.1">
    <property type="nucleotide sequence ID" value="NZ_JWSZ01000008.1"/>
</dbReference>
<keyword evidence="2" id="KW-0378">Hydrolase</keyword>
<gene>
    <name evidence="5" type="ORF">RM52_06155</name>
</gene>
<dbReference type="Gene3D" id="3.40.800.10">
    <property type="entry name" value="Ureohydrolase domain"/>
    <property type="match status" value="1"/>
</dbReference>
<protein>
    <submittedName>
        <fullName evidence="5">Arginase</fullName>
    </submittedName>
</protein>
<reference evidence="5 6" key="1">
    <citation type="submission" date="2014-12" db="EMBL/GenBank/DDBJ databases">
        <title>Genome sequencing of Microbacterium hominis TPW29.</title>
        <authorList>
            <person name="Tan P.W."/>
            <person name="Chan K.-G."/>
        </authorList>
    </citation>
    <scope>NUCLEOTIDE SEQUENCE [LARGE SCALE GENOMIC DNA]</scope>
    <source>
        <strain evidence="5 6">TPW29</strain>
    </source>
</reference>
<dbReference type="GO" id="GO:0004053">
    <property type="term" value="F:arginase activity"/>
    <property type="evidence" value="ECO:0007669"/>
    <property type="project" value="TreeGrafter"/>
</dbReference>
<dbReference type="AlphaFoldDB" id="A0A0B4D220"/>
<organism evidence="5 6">
    <name type="scientific">Microbacterium hominis</name>
    <dbReference type="NCBI Taxonomy" id="162426"/>
    <lineage>
        <taxon>Bacteria</taxon>
        <taxon>Bacillati</taxon>
        <taxon>Actinomycetota</taxon>
        <taxon>Actinomycetes</taxon>
        <taxon>Micrococcales</taxon>
        <taxon>Microbacteriaceae</taxon>
        <taxon>Microbacterium</taxon>
    </lineage>
</organism>
<dbReference type="PROSITE" id="PS51409">
    <property type="entry name" value="ARGINASE_2"/>
    <property type="match status" value="1"/>
</dbReference>
<dbReference type="EMBL" id="JWSZ01000008">
    <property type="protein sequence ID" value="KIC58305.1"/>
    <property type="molecule type" value="Genomic_DNA"/>
</dbReference>
<keyword evidence="3" id="KW-0464">Manganese</keyword>
<dbReference type="PRINTS" id="PR00116">
    <property type="entry name" value="ARGINASE"/>
</dbReference>
<name>A0A0B4D220_9MICO</name>
<proteinExistence type="inferred from homology"/>
<accession>A0A0B4D220</accession>
<sequence length="270" mass="26630">MTRFVVVPQWQGSPAARAMLLVDGAEAIAGDLPRAATARVEVPAEAGEALETGVRRFSALSRVADALTAELATGGEPALVVGGDCGIAVPAIAHAAARHRNLAVVWFDAHGDLHTPATSPSGAFGGMALRAACESGPVPGSGAVTADRVVLVGARDLDPAEAAYLADSDIRGVPADAIGDGAAVAAAVAATGADAVYIHVDLDVLDPAEFTGVTQPTPFGATLGELTAAIAAVRRTAPLVGASIAGFAPASPAAAVDDLGTILRVVGALA</sequence>
<dbReference type="GO" id="GO:0005829">
    <property type="term" value="C:cytosol"/>
    <property type="evidence" value="ECO:0007669"/>
    <property type="project" value="TreeGrafter"/>
</dbReference>